<feature type="non-terminal residue" evidence="3">
    <location>
        <position position="409"/>
    </location>
</feature>
<reference evidence="3 4" key="1">
    <citation type="journal article" date="2013" name="Proc. Natl. Acad. Sci. U.S.A.">
        <title>Genome of an arbuscular mycorrhizal fungus provides insight into the oldest plant symbiosis.</title>
        <authorList>
            <person name="Tisserant E."/>
            <person name="Malbreil M."/>
            <person name="Kuo A."/>
            <person name="Kohler A."/>
            <person name="Symeonidi A."/>
            <person name="Balestrini R."/>
            <person name="Charron P."/>
            <person name="Duensing N."/>
            <person name="Frei Dit Frey N."/>
            <person name="Gianinazzi-Pearson V."/>
            <person name="Gilbert L.B."/>
            <person name="Handa Y."/>
            <person name="Herr J.R."/>
            <person name="Hijri M."/>
            <person name="Koul R."/>
            <person name="Kawaguchi M."/>
            <person name="Krajinski F."/>
            <person name="Lammers P.J."/>
            <person name="Masclaux F.G."/>
            <person name="Murat C."/>
            <person name="Morin E."/>
            <person name="Ndikumana S."/>
            <person name="Pagni M."/>
            <person name="Petitpierre D."/>
            <person name="Requena N."/>
            <person name="Rosikiewicz P."/>
            <person name="Riley R."/>
            <person name="Saito K."/>
            <person name="San Clemente H."/>
            <person name="Shapiro H."/>
            <person name="van Tuinen D."/>
            <person name="Becard G."/>
            <person name="Bonfante P."/>
            <person name="Paszkowski U."/>
            <person name="Shachar-Hill Y.Y."/>
            <person name="Tuskan G.A."/>
            <person name="Young P.W."/>
            <person name="Sanders I.R."/>
            <person name="Henrissat B."/>
            <person name="Rensing S.A."/>
            <person name="Grigoriev I.V."/>
            <person name="Corradi N."/>
            <person name="Roux C."/>
            <person name="Martin F."/>
        </authorList>
    </citation>
    <scope>NUCLEOTIDE SEQUENCE [LARGE SCALE GENOMIC DNA]</scope>
    <source>
        <strain evidence="3 4">DAOM 197198</strain>
    </source>
</reference>
<dbReference type="PANTHER" id="PTHR11102">
    <property type="entry name" value="SEL-1-LIKE PROTEIN"/>
    <property type="match status" value="1"/>
</dbReference>
<dbReference type="SUPFAM" id="SSF81901">
    <property type="entry name" value="HCP-like"/>
    <property type="match status" value="1"/>
</dbReference>
<evidence type="ECO:0000256" key="2">
    <source>
        <dbReference type="SAM" id="Phobius"/>
    </source>
</evidence>
<accession>A0A2P4Q5B8</accession>
<evidence type="ECO:0000256" key="1">
    <source>
        <dbReference type="ARBA" id="ARBA00038101"/>
    </source>
</evidence>
<keyword evidence="4" id="KW-1185">Reference proteome</keyword>
<dbReference type="Gene3D" id="1.10.510.10">
    <property type="entry name" value="Transferase(Phosphotransferase) domain 1"/>
    <property type="match status" value="1"/>
</dbReference>
<comment type="similarity">
    <text evidence="1">Belongs to the sel-1 family.</text>
</comment>
<name>A0A2P4Q5B8_RHIID</name>
<evidence type="ECO:0000313" key="4">
    <source>
        <dbReference type="Proteomes" id="UP000018888"/>
    </source>
</evidence>
<keyword evidence="2" id="KW-1133">Transmembrane helix</keyword>
<proteinExistence type="inferred from homology"/>
<keyword evidence="2" id="KW-0472">Membrane</keyword>
<evidence type="ECO:0000313" key="3">
    <source>
        <dbReference type="EMBL" id="POG72840.1"/>
    </source>
</evidence>
<dbReference type="InterPro" id="IPR006597">
    <property type="entry name" value="Sel1-like"/>
</dbReference>
<keyword evidence="2" id="KW-0812">Transmembrane</keyword>
<dbReference type="Gene3D" id="1.25.40.10">
    <property type="entry name" value="Tetratricopeptide repeat domain"/>
    <property type="match status" value="1"/>
</dbReference>
<dbReference type="InterPro" id="IPR011009">
    <property type="entry name" value="Kinase-like_dom_sf"/>
</dbReference>
<dbReference type="InterPro" id="IPR011990">
    <property type="entry name" value="TPR-like_helical_dom_sf"/>
</dbReference>
<dbReference type="PANTHER" id="PTHR11102:SF160">
    <property type="entry name" value="ERAD-ASSOCIATED E3 UBIQUITIN-PROTEIN LIGASE COMPONENT HRD3"/>
    <property type="match status" value="1"/>
</dbReference>
<gene>
    <name evidence="3" type="ORF">GLOIN_2v1592554</name>
</gene>
<dbReference type="InterPro" id="IPR050767">
    <property type="entry name" value="Sel1_AlgK"/>
</dbReference>
<dbReference type="SUPFAM" id="SSF56112">
    <property type="entry name" value="Protein kinase-like (PK-like)"/>
    <property type="match status" value="1"/>
</dbReference>
<dbReference type="VEuPathDB" id="FungiDB:RhiirFUN_011585"/>
<feature type="transmembrane region" description="Helical" evidence="2">
    <location>
        <begin position="224"/>
        <end position="242"/>
    </location>
</feature>
<comment type="caution">
    <text evidence="3">The sequence shown here is derived from an EMBL/GenBank/DDBJ whole genome shotgun (WGS) entry which is preliminary data.</text>
</comment>
<organism evidence="3 4">
    <name type="scientific">Rhizophagus irregularis (strain DAOM 181602 / DAOM 197198 / MUCL 43194)</name>
    <name type="common">Arbuscular mycorrhizal fungus</name>
    <name type="synonym">Glomus intraradices</name>
    <dbReference type="NCBI Taxonomy" id="747089"/>
    <lineage>
        <taxon>Eukaryota</taxon>
        <taxon>Fungi</taxon>
        <taxon>Fungi incertae sedis</taxon>
        <taxon>Mucoromycota</taxon>
        <taxon>Glomeromycotina</taxon>
        <taxon>Glomeromycetes</taxon>
        <taxon>Glomerales</taxon>
        <taxon>Glomeraceae</taxon>
        <taxon>Rhizophagus</taxon>
    </lineage>
</organism>
<evidence type="ECO:0008006" key="5">
    <source>
        <dbReference type="Google" id="ProtNLM"/>
    </source>
</evidence>
<dbReference type="SMART" id="SM00671">
    <property type="entry name" value="SEL1"/>
    <property type="match status" value="5"/>
</dbReference>
<dbReference type="AlphaFoldDB" id="A0A2P4Q5B8"/>
<feature type="transmembrane region" description="Helical" evidence="2">
    <location>
        <begin position="193"/>
        <end position="212"/>
    </location>
</feature>
<protein>
    <recommendedName>
        <fullName evidence="5">HCP-like protein</fullName>
    </recommendedName>
</protein>
<sequence length="409" mass="47191">MWQISSGRIPFDTEIHDVTLAIGILCGRREKIVEGTPKKYSDLYKECWKHEEIERPDMKEVVSLLKSLILPEENKQSNSSIIIDPKGIILSEKSDEIYNSKIENISLNISEKSVVTDDFSDLTIENIQIIDENKSENSLSSQNQNTTQLNVTYPVSSDIPYTNKFKELGKKIFLDPLKYIYFKLYEYDLPKSVIIGTLILLFSIIIIIIYILENLEEVIDWYRTTNFITGLAQFYMCILYLYRRDGIDEKKEFQTIKKIAEKGVLNAQSLLGDYYSNGIGTEINKSKAYELYKIAADKGDNYAQYELSLLYELGVGVNKDEEKAFDMIKNLAEKEYLDAQFQLGYYYSNGIGTEINKSKAYELYKVTADKGDNYAQYELSLLYEMGEGVNKDEKKAFEIIENLAEKNYL</sequence>
<reference evidence="3 4" key="2">
    <citation type="journal article" date="2018" name="New Phytol.">
        <title>High intraspecific genome diversity in the model arbuscular mycorrhizal symbiont Rhizophagus irregularis.</title>
        <authorList>
            <person name="Chen E.C.H."/>
            <person name="Morin E."/>
            <person name="Beaudet D."/>
            <person name="Noel J."/>
            <person name="Yildirir G."/>
            <person name="Ndikumana S."/>
            <person name="Charron P."/>
            <person name="St-Onge C."/>
            <person name="Giorgi J."/>
            <person name="Kruger M."/>
            <person name="Marton T."/>
            <person name="Ropars J."/>
            <person name="Grigoriev I.V."/>
            <person name="Hainaut M."/>
            <person name="Henrissat B."/>
            <person name="Roux C."/>
            <person name="Martin F."/>
            <person name="Corradi N."/>
        </authorList>
    </citation>
    <scope>NUCLEOTIDE SEQUENCE [LARGE SCALE GENOMIC DNA]</scope>
    <source>
        <strain evidence="3 4">DAOM 197198</strain>
    </source>
</reference>
<dbReference type="Proteomes" id="UP000018888">
    <property type="component" value="Unassembled WGS sequence"/>
</dbReference>
<dbReference type="Pfam" id="PF08238">
    <property type="entry name" value="Sel1"/>
    <property type="match status" value="4"/>
</dbReference>
<dbReference type="EMBL" id="AUPC02000091">
    <property type="protein sequence ID" value="POG72840.1"/>
    <property type="molecule type" value="Genomic_DNA"/>
</dbReference>